<dbReference type="InterPro" id="IPR036291">
    <property type="entry name" value="NAD(P)-bd_dom_sf"/>
</dbReference>
<dbReference type="AlphaFoldDB" id="A0A939K1R2"/>
<dbReference type="InterPro" id="IPR002347">
    <property type="entry name" value="SDR_fam"/>
</dbReference>
<name>A0A939K1R2_9BACT</name>
<dbReference type="GO" id="GO:0016491">
    <property type="term" value="F:oxidoreductase activity"/>
    <property type="evidence" value="ECO:0007669"/>
    <property type="project" value="UniProtKB-KW"/>
</dbReference>
<evidence type="ECO:0000259" key="3">
    <source>
        <dbReference type="SMART" id="SM00822"/>
    </source>
</evidence>
<dbReference type="PRINTS" id="PR00080">
    <property type="entry name" value="SDRFAMILY"/>
</dbReference>
<dbReference type="SUPFAM" id="SSF51735">
    <property type="entry name" value="NAD(P)-binding Rossmann-fold domains"/>
    <property type="match status" value="1"/>
</dbReference>
<comment type="caution">
    <text evidence="4">The sequence shown here is derived from an EMBL/GenBank/DDBJ whole genome shotgun (WGS) entry which is preliminary data.</text>
</comment>
<feature type="domain" description="Ketoreductase" evidence="3">
    <location>
        <begin position="2"/>
        <end position="197"/>
    </location>
</feature>
<evidence type="ECO:0000256" key="2">
    <source>
        <dbReference type="RuleBase" id="RU000363"/>
    </source>
</evidence>
<evidence type="ECO:0000313" key="5">
    <source>
        <dbReference type="Proteomes" id="UP000664795"/>
    </source>
</evidence>
<dbReference type="Gene3D" id="3.40.50.720">
    <property type="entry name" value="NAD(P)-binding Rossmann-like Domain"/>
    <property type="match status" value="1"/>
</dbReference>
<dbReference type="EMBL" id="JAFMYU010000022">
    <property type="protein sequence ID" value="MBO0933788.1"/>
    <property type="molecule type" value="Genomic_DNA"/>
</dbReference>
<evidence type="ECO:0000256" key="1">
    <source>
        <dbReference type="ARBA" id="ARBA00023002"/>
    </source>
</evidence>
<accession>A0A939K1R2</accession>
<sequence length="275" mass="28747">MKLALITGANAGIGLATAKALTAQGYGLILLCRSAEKGKAAVAEIKADTPDASVDLVVASLDDAASVRAAAAMVKTRYSTLDVLINNAGYSPDQIEFTKEGIERSFYANHLGHFILTRELASLLLNTSGSRVINVSSSALNLGKAGRFFHADKKLGTLAAYGDGKLANTLFTKGLAAGLLGKPIAAYAVHPGVVNSNFGGNFTGISKVLVTLFRPLMRSVEKGAATSVFLAVTPTSQIDGGRSGGFFVDSKPKQLTHKDLTDANVKALWDKSLVY</sequence>
<evidence type="ECO:0000313" key="4">
    <source>
        <dbReference type="EMBL" id="MBO0933788.1"/>
    </source>
</evidence>
<dbReference type="PANTHER" id="PTHR43157">
    <property type="entry name" value="PHOSPHATIDYLINOSITOL-GLYCAN BIOSYNTHESIS CLASS F PROTEIN-RELATED"/>
    <property type="match status" value="1"/>
</dbReference>
<dbReference type="Pfam" id="PF00106">
    <property type="entry name" value="adh_short"/>
    <property type="match status" value="1"/>
</dbReference>
<proteinExistence type="inferred from homology"/>
<dbReference type="SMART" id="SM00822">
    <property type="entry name" value="PKS_KR"/>
    <property type="match status" value="1"/>
</dbReference>
<dbReference type="PANTHER" id="PTHR43157:SF31">
    <property type="entry name" value="PHOSPHATIDYLINOSITOL-GLYCAN BIOSYNTHESIS CLASS F PROTEIN"/>
    <property type="match status" value="1"/>
</dbReference>
<dbReference type="Proteomes" id="UP000664795">
    <property type="component" value="Unassembled WGS sequence"/>
</dbReference>
<organism evidence="4 5">
    <name type="scientific">Fibrella aquatilis</name>
    <dbReference type="NCBI Taxonomy" id="2817059"/>
    <lineage>
        <taxon>Bacteria</taxon>
        <taxon>Pseudomonadati</taxon>
        <taxon>Bacteroidota</taxon>
        <taxon>Cytophagia</taxon>
        <taxon>Cytophagales</taxon>
        <taxon>Spirosomataceae</taxon>
        <taxon>Fibrella</taxon>
    </lineage>
</organism>
<dbReference type="PRINTS" id="PR00081">
    <property type="entry name" value="GDHRDH"/>
</dbReference>
<comment type="similarity">
    <text evidence="2">Belongs to the short-chain dehydrogenases/reductases (SDR) family.</text>
</comment>
<dbReference type="RefSeq" id="WP_207337751.1">
    <property type="nucleotide sequence ID" value="NZ_JAFMYU010000022.1"/>
</dbReference>
<gene>
    <name evidence="4" type="ORF">J2I48_22460</name>
</gene>
<dbReference type="InterPro" id="IPR057326">
    <property type="entry name" value="KR_dom"/>
</dbReference>
<keyword evidence="1" id="KW-0560">Oxidoreductase</keyword>
<reference evidence="4 5" key="1">
    <citation type="submission" date="2021-03" db="EMBL/GenBank/DDBJ databases">
        <title>Fibrella sp. HMF5036 genome sequencing and assembly.</title>
        <authorList>
            <person name="Kang H."/>
            <person name="Kim H."/>
            <person name="Bae S."/>
            <person name="Joh K."/>
        </authorList>
    </citation>
    <scope>NUCLEOTIDE SEQUENCE [LARGE SCALE GENOMIC DNA]</scope>
    <source>
        <strain evidence="4 5">HMF5036</strain>
    </source>
</reference>
<keyword evidence="5" id="KW-1185">Reference proteome</keyword>
<protein>
    <submittedName>
        <fullName evidence="4">SDR family NAD(P)-dependent oxidoreductase</fullName>
    </submittedName>
</protein>